<dbReference type="PANTHER" id="PTHR12247:SF131">
    <property type="entry name" value="LD05287P"/>
    <property type="match status" value="1"/>
</dbReference>
<dbReference type="AlphaFoldDB" id="A0A9X0D802"/>
<comment type="caution">
    <text evidence="6">The sequence shown here is derived from an EMBL/GenBank/DDBJ whole genome shotgun (WGS) entry which is preliminary data.</text>
</comment>
<evidence type="ECO:0000256" key="3">
    <source>
        <dbReference type="ARBA" id="ARBA00022737"/>
    </source>
</evidence>
<dbReference type="Gene3D" id="2.30.30.140">
    <property type="match status" value="3"/>
</dbReference>
<evidence type="ECO:0000256" key="4">
    <source>
        <dbReference type="ARBA" id="ARBA00023242"/>
    </source>
</evidence>
<keyword evidence="7" id="KW-1185">Reference proteome</keyword>
<dbReference type="Pfam" id="PF12140">
    <property type="entry name" value="SLED"/>
    <property type="match status" value="1"/>
</dbReference>
<protein>
    <recommendedName>
        <fullName evidence="5">SLED domain-containing protein</fullName>
    </recommendedName>
</protein>
<name>A0A9X0D802_9CNID</name>
<dbReference type="GO" id="GO:0003682">
    <property type="term" value="F:chromatin binding"/>
    <property type="evidence" value="ECO:0007669"/>
    <property type="project" value="TreeGrafter"/>
</dbReference>
<organism evidence="6 7">
    <name type="scientific">Desmophyllum pertusum</name>
    <dbReference type="NCBI Taxonomy" id="174260"/>
    <lineage>
        <taxon>Eukaryota</taxon>
        <taxon>Metazoa</taxon>
        <taxon>Cnidaria</taxon>
        <taxon>Anthozoa</taxon>
        <taxon>Hexacorallia</taxon>
        <taxon>Scleractinia</taxon>
        <taxon>Caryophylliina</taxon>
        <taxon>Caryophylliidae</taxon>
        <taxon>Desmophyllum</taxon>
    </lineage>
</organism>
<keyword evidence="3" id="KW-0677">Repeat</keyword>
<dbReference type="Proteomes" id="UP001163046">
    <property type="component" value="Unassembled WGS sequence"/>
</dbReference>
<evidence type="ECO:0000313" key="6">
    <source>
        <dbReference type="EMBL" id="KAJ7388244.1"/>
    </source>
</evidence>
<dbReference type="SUPFAM" id="SSF63748">
    <property type="entry name" value="Tudor/PWWP/MBT"/>
    <property type="match status" value="3"/>
</dbReference>
<dbReference type="Pfam" id="PF02820">
    <property type="entry name" value="MBT"/>
    <property type="match status" value="1"/>
</dbReference>
<keyword evidence="2" id="KW-0678">Repressor</keyword>
<dbReference type="GO" id="GO:0045892">
    <property type="term" value="P:negative regulation of DNA-templated transcription"/>
    <property type="evidence" value="ECO:0007669"/>
    <property type="project" value="TreeGrafter"/>
</dbReference>
<accession>A0A9X0D802</accession>
<reference evidence="6" key="1">
    <citation type="submission" date="2023-01" db="EMBL/GenBank/DDBJ databases">
        <title>Genome assembly of the deep-sea coral Lophelia pertusa.</title>
        <authorList>
            <person name="Herrera S."/>
            <person name="Cordes E."/>
        </authorList>
    </citation>
    <scope>NUCLEOTIDE SEQUENCE</scope>
    <source>
        <strain evidence="6">USNM1676648</strain>
        <tissue evidence="6">Polyp</tissue>
    </source>
</reference>
<evidence type="ECO:0000256" key="2">
    <source>
        <dbReference type="ARBA" id="ARBA00022491"/>
    </source>
</evidence>
<comment type="subcellular location">
    <subcellularLocation>
        <location evidence="1">Nucleus</location>
    </subcellularLocation>
</comment>
<dbReference type="InterPro" id="IPR050548">
    <property type="entry name" value="PcG_chromatin_remod_factors"/>
</dbReference>
<evidence type="ECO:0000256" key="1">
    <source>
        <dbReference type="ARBA" id="ARBA00004123"/>
    </source>
</evidence>
<dbReference type="EMBL" id="MU825536">
    <property type="protein sequence ID" value="KAJ7388244.1"/>
    <property type="molecule type" value="Genomic_DNA"/>
</dbReference>
<proteinExistence type="predicted"/>
<sequence length="414" mass="45902">MFKLPTGNCGSARLKPGMKLEAVDRTILPHSCRYSNTTGWAEVRIRYDGFGKDSSNDCWCNFQAEELHPIGCVRRMATLSNHQKQINFDICLFEFCLIDVDSLIPLYSADSRAFPAKSSWFEIGMKLEAVHPMKPSIICPATVTKSLGPYYFSVTTDYQEDVPPVTFVAIVTRQGFSLQDGCSRHQVDLSVPAIPVSGTICPPHLFRKMKSHKFKPGMKLEVADLEQPQIIRVTTITKHHGQKCCNCSLMANQSFSLWILNHQTSIPLVGVKGRDTLSIRLLAQFLLKQPASADDEDSLDLPSFSSVMGRQNQAQSGQPAVGLLPRKIPTVSKTERMTSHLARKVTSVMMIQVQSVFTTTRTRYSSNKSCCYGPLLDPNKVSQLPEATPPGKVSSVIRTGMEMVAKAALTLKRS</sequence>
<dbReference type="GO" id="GO:0005634">
    <property type="term" value="C:nucleus"/>
    <property type="evidence" value="ECO:0007669"/>
    <property type="project" value="UniProtKB-SubCell"/>
</dbReference>
<dbReference type="PANTHER" id="PTHR12247">
    <property type="entry name" value="POLYCOMB GROUP PROTEIN"/>
    <property type="match status" value="1"/>
</dbReference>
<dbReference type="InterPro" id="IPR038348">
    <property type="entry name" value="SLED_sf"/>
</dbReference>
<gene>
    <name evidence="6" type="ORF">OS493_038989</name>
</gene>
<dbReference type="Gene3D" id="3.90.1150.190">
    <property type="entry name" value="SLED domain"/>
    <property type="match status" value="1"/>
</dbReference>
<evidence type="ECO:0000313" key="7">
    <source>
        <dbReference type="Proteomes" id="UP001163046"/>
    </source>
</evidence>
<dbReference type="OrthoDB" id="5800688at2759"/>
<keyword evidence="4" id="KW-0539">Nucleus</keyword>
<dbReference type="GO" id="GO:0042393">
    <property type="term" value="F:histone binding"/>
    <property type="evidence" value="ECO:0007669"/>
    <property type="project" value="TreeGrafter"/>
</dbReference>
<dbReference type="InterPro" id="IPR021987">
    <property type="entry name" value="SLED"/>
</dbReference>
<evidence type="ECO:0000259" key="5">
    <source>
        <dbReference type="Pfam" id="PF12140"/>
    </source>
</evidence>
<feature type="domain" description="SLED" evidence="5">
    <location>
        <begin position="367"/>
        <end position="411"/>
    </location>
</feature>
<dbReference type="InterPro" id="IPR004092">
    <property type="entry name" value="Mbt"/>
</dbReference>